<sequence>MSSYLTGWSRLPDLPSTRLSWVRSLGDDHVPPDREVIRPPPGRAFGRRTVAALDPGATRDFSRIAAPSILVNTFSKHQHSEWYFAAQIQRQAHHAKMRIRGKARHVGPVELGSARKPRRGNQS</sequence>
<accession>A0ABW2PBH3</accession>
<evidence type="ECO:0000256" key="1">
    <source>
        <dbReference type="SAM" id="MobiDB-lite"/>
    </source>
</evidence>
<name>A0ABW2PBH3_9ACTN</name>
<dbReference type="RefSeq" id="WP_380830068.1">
    <property type="nucleotide sequence ID" value="NZ_JBHTCG010000025.1"/>
</dbReference>
<gene>
    <name evidence="2" type="ORF">ACFQSB_29080</name>
</gene>
<dbReference type="Proteomes" id="UP001596496">
    <property type="component" value="Unassembled WGS sequence"/>
</dbReference>
<proteinExistence type="predicted"/>
<feature type="region of interest" description="Disordered" evidence="1">
    <location>
        <begin position="100"/>
        <end position="123"/>
    </location>
</feature>
<organism evidence="2 3">
    <name type="scientific">Sphaerisporangium rhizosphaerae</name>
    <dbReference type="NCBI Taxonomy" id="2269375"/>
    <lineage>
        <taxon>Bacteria</taxon>
        <taxon>Bacillati</taxon>
        <taxon>Actinomycetota</taxon>
        <taxon>Actinomycetes</taxon>
        <taxon>Streptosporangiales</taxon>
        <taxon>Streptosporangiaceae</taxon>
        <taxon>Sphaerisporangium</taxon>
    </lineage>
</organism>
<reference evidence="3" key="1">
    <citation type="journal article" date="2019" name="Int. J. Syst. Evol. Microbiol.">
        <title>The Global Catalogue of Microorganisms (GCM) 10K type strain sequencing project: providing services to taxonomists for standard genome sequencing and annotation.</title>
        <authorList>
            <consortium name="The Broad Institute Genomics Platform"/>
            <consortium name="The Broad Institute Genome Sequencing Center for Infectious Disease"/>
            <person name="Wu L."/>
            <person name="Ma J."/>
        </authorList>
    </citation>
    <scope>NUCLEOTIDE SEQUENCE [LARGE SCALE GENOMIC DNA]</scope>
    <source>
        <strain evidence="3">CECT 7649</strain>
    </source>
</reference>
<keyword evidence="3" id="KW-1185">Reference proteome</keyword>
<protein>
    <submittedName>
        <fullName evidence="2">Uncharacterized protein</fullName>
    </submittedName>
</protein>
<comment type="caution">
    <text evidence="2">The sequence shown here is derived from an EMBL/GenBank/DDBJ whole genome shotgun (WGS) entry which is preliminary data.</text>
</comment>
<evidence type="ECO:0000313" key="2">
    <source>
        <dbReference type="EMBL" id="MFC7386294.1"/>
    </source>
</evidence>
<dbReference type="EMBL" id="JBHTCG010000025">
    <property type="protein sequence ID" value="MFC7386294.1"/>
    <property type="molecule type" value="Genomic_DNA"/>
</dbReference>
<evidence type="ECO:0000313" key="3">
    <source>
        <dbReference type="Proteomes" id="UP001596496"/>
    </source>
</evidence>